<evidence type="ECO:0000256" key="3">
    <source>
        <dbReference type="SAM" id="MobiDB-lite"/>
    </source>
</evidence>
<dbReference type="Proteomes" id="UP000325113">
    <property type="component" value="Unassembled WGS sequence"/>
</dbReference>
<dbReference type="SMART" id="SM00448">
    <property type="entry name" value="REC"/>
    <property type="match status" value="1"/>
</dbReference>
<sequence>MVCAAACSLAPITCDPWVDLRSSPRLDALTWLASGGADSSLIEASVAVNAVGGVPLSSELLTAVIGVAWLAYAASVFRQAPASTRKRSALFLVFLLMVAVRTVLSNGVVRQLELGSSAPGTCLWVQSHDSATAPLIALIGVVFLDWSDTTSKAFSREDLAAGAAILLVGIPASVFYYFTAQSAALGPSETFDWHIVAGLSILIGLLLGLWAARSEITKRCRRARSCKPRWDDWLDLFQLLAFPLLFALLNIDSSETEGCPPWSFKGRSLGQSPLAPPGAHWPEGMDPASPAARARVLDAIEAKAALSLAISANTIALILAQLLRSHSEASSVAELEAQAAASELRLAVGSVSHEARGPLNSAMLSLGLFDDSAPPAARAVIANDLRAAILASKRQLDELNAWDEGAAAARGRKADPTWAPMGGLSRALLMRFGGACRSAGIKLNLSLSGAKCATWKSTRARRRSPDARGGAAGAEHAAASSAFCSAAVSDAKAMTGADSAASASAAAAASGAAAAAAAGTTSTHRAGPSCEPLEGSRPAGCEPAFGTEPPLVAARSASLASVQVAGGATADSLVLEGMEPVRGWEVLLDHDLLVSAVANAVSNAVKHSPYGSGRIGVAVACAVGKQFTLASGMQEPHDPAMRRHGSATSSASEAGSDSAASDWSGDGSERTPSEREAARQERAARRAMRRGERQRSRAPDSHAGSCAAFTRAASAGPDPARRREVNIPGWLVGQLAYVVDDERTNRTLMAHLLRRWGLRVETFEDGRQLMDALTALGRKPHEDATAGPATPTHPAPGKRLWTASASASAARGMAATNLPAIIMLDIEMPRLDGFGALAEMNGMVAAGTLPFRPPVIVVTGNTRARDRMRLEELGCRSIVFKPYDQDSLLAEVRKLRPGKRST</sequence>
<evidence type="ECO:0000256" key="2">
    <source>
        <dbReference type="PROSITE-ProRule" id="PRU00169"/>
    </source>
</evidence>
<gene>
    <name evidence="6" type="ORF">FNF31_03598</name>
</gene>
<comment type="caution">
    <text evidence="6">The sequence shown here is derived from an EMBL/GenBank/DDBJ whole genome shotgun (WGS) entry which is preliminary data.</text>
</comment>
<proteinExistence type="predicted"/>
<accession>A0A5A8D8J8</accession>
<feature type="modified residue" description="4-aspartylphosphate" evidence="2">
    <location>
        <position position="825"/>
    </location>
</feature>
<feature type="region of interest" description="Disordered" evidence="3">
    <location>
        <begin position="634"/>
        <end position="723"/>
    </location>
</feature>
<dbReference type="AlphaFoldDB" id="A0A5A8D8J8"/>
<organism evidence="6 7">
    <name type="scientific">Cafeteria roenbergensis</name>
    <name type="common">Marine flagellate</name>
    <dbReference type="NCBI Taxonomy" id="33653"/>
    <lineage>
        <taxon>Eukaryota</taxon>
        <taxon>Sar</taxon>
        <taxon>Stramenopiles</taxon>
        <taxon>Bigyra</taxon>
        <taxon>Opalozoa</taxon>
        <taxon>Bicosoecida</taxon>
        <taxon>Cafeteriaceae</taxon>
        <taxon>Cafeteria</taxon>
    </lineage>
</organism>
<feature type="transmembrane region" description="Helical" evidence="4">
    <location>
        <begin position="159"/>
        <end position="179"/>
    </location>
</feature>
<feature type="transmembrane region" description="Helical" evidence="4">
    <location>
        <begin position="60"/>
        <end position="77"/>
    </location>
</feature>
<evidence type="ECO:0000313" key="7">
    <source>
        <dbReference type="Proteomes" id="UP000325113"/>
    </source>
</evidence>
<reference evidence="6 7" key="1">
    <citation type="submission" date="2019-07" db="EMBL/GenBank/DDBJ databases">
        <title>Genomes of Cafeteria roenbergensis.</title>
        <authorList>
            <person name="Fischer M.G."/>
            <person name="Hackl T."/>
            <person name="Roman M."/>
        </authorList>
    </citation>
    <scope>NUCLEOTIDE SEQUENCE [LARGE SCALE GENOMIC DNA]</scope>
    <source>
        <strain evidence="6 7">Cflag</strain>
    </source>
</reference>
<dbReference type="InterPro" id="IPR011006">
    <property type="entry name" value="CheY-like_superfamily"/>
</dbReference>
<dbReference type="InterPro" id="IPR050595">
    <property type="entry name" value="Bact_response_regulator"/>
</dbReference>
<name>A0A5A8D8J8_CAFRO</name>
<evidence type="ECO:0000259" key="5">
    <source>
        <dbReference type="PROSITE" id="PS50110"/>
    </source>
</evidence>
<keyword evidence="4" id="KW-0472">Membrane</keyword>
<feature type="domain" description="Response regulatory" evidence="5">
    <location>
        <begin position="735"/>
        <end position="896"/>
    </location>
</feature>
<dbReference type="CDD" id="cd17546">
    <property type="entry name" value="REC_hyHK_CKI1_RcsC-like"/>
    <property type="match status" value="1"/>
</dbReference>
<dbReference type="PANTHER" id="PTHR44591">
    <property type="entry name" value="STRESS RESPONSE REGULATOR PROTEIN 1"/>
    <property type="match status" value="1"/>
</dbReference>
<dbReference type="EMBL" id="VLTM01000032">
    <property type="protein sequence ID" value="KAA0161813.1"/>
    <property type="molecule type" value="Genomic_DNA"/>
</dbReference>
<protein>
    <recommendedName>
        <fullName evidence="5">Response regulatory domain-containing protein</fullName>
    </recommendedName>
</protein>
<evidence type="ECO:0000256" key="1">
    <source>
        <dbReference type="ARBA" id="ARBA00022553"/>
    </source>
</evidence>
<dbReference type="InterPro" id="IPR001789">
    <property type="entry name" value="Sig_transdc_resp-reg_receiver"/>
</dbReference>
<evidence type="ECO:0000313" key="6">
    <source>
        <dbReference type="EMBL" id="KAA0161813.1"/>
    </source>
</evidence>
<keyword evidence="4" id="KW-0812">Transmembrane</keyword>
<feature type="transmembrane region" description="Helical" evidence="4">
    <location>
        <begin position="191"/>
        <end position="212"/>
    </location>
</feature>
<feature type="transmembrane region" description="Helical" evidence="4">
    <location>
        <begin position="89"/>
        <end position="109"/>
    </location>
</feature>
<dbReference type="PANTHER" id="PTHR44591:SF3">
    <property type="entry name" value="RESPONSE REGULATORY DOMAIN-CONTAINING PROTEIN"/>
    <property type="match status" value="1"/>
</dbReference>
<feature type="transmembrane region" description="Helical" evidence="4">
    <location>
        <begin position="129"/>
        <end position="147"/>
    </location>
</feature>
<feature type="compositionally biased region" description="Basic and acidic residues" evidence="3">
    <location>
        <begin position="667"/>
        <end position="700"/>
    </location>
</feature>
<feature type="compositionally biased region" description="Low complexity" evidence="3">
    <location>
        <begin position="646"/>
        <end position="666"/>
    </location>
</feature>
<dbReference type="Gene3D" id="3.40.50.2300">
    <property type="match status" value="1"/>
</dbReference>
<keyword evidence="1 2" id="KW-0597">Phosphoprotein</keyword>
<evidence type="ECO:0000256" key="4">
    <source>
        <dbReference type="SAM" id="Phobius"/>
    </source>
</evidence>
<dbReference type="PROSITE" id="PS50110">
    <property type="entry name" value="RESPONSE_REGULATORY"/>
    <property type="match status" value="1"/>
</dbReference>
<dbReference type="GO" id="GO:0000160">
    <property type="term" value="P:phosphorelay signal transduction system"/>
    <property type="evidence" value="ECO:0007669"/>
    <property type="project" value="InterPro"/>
</dbReference>
<dbReference type="Pfam" id="PF00072">
    <property type="entry name" value="Response_reg"/>
    <property type="match status" value="1"/>
</dbReference>
<keyword evidence="4" id="KW-1133">Transmembrane helix</keyword>
<dbReference type="SUPFAM" id="SSF52172">
    <property type="entry name" value="CheY-like"/>
    <property type="match status" value="2"/>
</dbReference>
<feature type="transmembrane region" description="Helical" evidence="4">
    <location>
        <begin position="233"/>
        <end position="251"/>
    </location>
</feature>